<dbReference type="PANTHER" id="PTHR30041">
    <property type="entry name" value="ARSENATE REDUCTASE"/>
    <property type="match status" value="1"/>
</dbReference>
<dbReference type="PROSITE" id="PS51353">
    <property type="entry name" value="ARSC"/>
    <property type="match status" value="1"/>
</dbReference>
<accession>A0A645D9B2</accession>
<proteinExistence type="predicted"/>
<dbReference type="Gene3D" id="3.40.30.10">
    <property type="entry name" value="Glutaredoxin"/>
    <property type="match status" value="1"/>
</dbReference>
<dbReference type="InterPro" id="IPR036249">
    <property type="entry name" value="Thioredoxin-like_sf"/>
</dbReference>
<dbReference type="AlphaFoldDB" id="A0A645D9B2"/>
<evidence type="ECO:0000313" key="1">
    <source>
        <dbReference type="EMBL" id="MPM85996.1"/>
    </source>
</evidence>
<name>A0A645D9B2_9ZZZZ</name>
<organism evidence="1">
    <name type="scientific">bioreactor metagenome</name>
    <dbReference type="NCBI Taxonomy" id="1076179"/>
    <lineage>
        <taxon>unclassified sequences</taxon>
        <taxon>metagenomes</taxon>
        <taxon>ecological metagenomes</taxon>
    </lineage>
</organism>
<reference evidence="1" key="1">
    <citation type="submission" date="2019-08" db="EMBL/GenBank/DDBJ databases">
        <authorList>
            <person name="Kucharzyk K."/>
            <person name="Murdoch R.W."/>
            <person name="Higgins S."/>
            <person name="Loffler F."/>
        </authorList>
    </citation>
    <scope>NUCLEOTIDE SEQUENCE</scope>
</reference>
<dbReference type="Pfam" id="PF03960">
    <property type="entry name" value="ArsC"/>
    <property type="match status" value="1"/>
</dbReference>
<protein>
    <recommendedName>
        <fullName evidence="2">Arsenate reductase</fullName>
    </recommendedName>
</protein>
<comment type="caution">
    <text evidence="1">The sequence shown here is derived from an EMBL/GenBank/DDBJ whole genome shotgun (WGS) entry which is preliminary data.</text>
</comment>
<dbReference type="EMBL" id="VSSQ01034147">
    <property type="protein sequence ID" value="MPM85996.1"/>
    <property type="molecule type" value="Genomic_DNA"/>
</dbReference>
<dbReference type="InterPro" id="IPR006660">
    <property type="entry name" value="Arsenate_reductase-like"/>
</dbReference>
<gene>
    <name evidence="1" type="primary">yfgD_5</name>
    <name evidence="1" type="ORF">SDC9_133079</name>
</gene>
<sequence>MKISVYHNPRCRKSRAGLDLVKTKTNEIEIIDYLNTGITPAALKKLTQQLNMNVTDLIRTQEDYYKKELKGKNFSDEEWLQIIAENPKLLRRPVVVKGNKAAIVESVDDLERLF</sequence>
<dbReference type="PANTHER" id="PTHR30041:SF4">
    <property type="entry name" value="ARSENATE REDUCTASE"/>
    <property type="match status" value="1"/>
</dbReference>
<dbReference type="SUPFAM" id="SSF52833">
    <property type="entry name" value="Thioredoxin-like"/>
    <property type="match status" value="1"/>
</dbReference>
<evidence type="ECO:0008006" key="2">
    <source>
        <dbReference type="Google" id="ProtNLM"/>
    </source>
</evidence>